<feature type="transmembrane region" description="Helical" evidence="7">
    <location>
        <begin position="139"/>
        <end position="161"/>
    </location>
</feature>
<dbReference type="OrthoDB" id="9813426at2"/>
<organism evidence="9 10">
    <name type="scientific">Marininema halotolerans</name>
    <dbReference type="NCBI Taxonomy" id="1155944"/>
    <lineage>
        <taxon>Bacteria</taxon>
        <taxon>Bacillati</taxon>
        <taxon>Bacillota</taxon>
        <taxon>Bacilli</taxon>
        <taxon>Bacillales</taxon>
        <taxon>Thermoactinomycetaceae</taxon>
        <taxon>Marininema</taxon>
    </lineage>
</organism>
<evidence type="ECO:0000256" key="2">
    <source>
        <dbReference type="ARBA" id="ARBA00010792"/>
    </source>
</evidence>
<evidence type="ECO:0000256" key="1">
    <source>
        <dbReference type="ARBA" id="ARBA00004651"/>
    </source>
</evidence>
<dbReference type="PANTHER" id="PTHR42709">
    <property type="entry name" value="ALKALINE PHOSPHATASE LIKE PROTEIN"/>
    <property type="match status" value="1"/>
</dbReference>
<keyword evidence="5 7" id="KW-1133">Transmembrane helix</keyword>
<dbReference type="EMBL" id="FPAA01000002">
    <property type="protein sequence ID" value="SFS41120.1"/>
    <property type="molecule type" value="Genomic_DNA"/>
</dbReference>
<feature type="transmembrane region" description="Helical" evidence="7">
    <location>
        <begin position="12"/>
        <end position="30"/>
    </location>
</feature>
<evidence type="ECO:0000256" key="7">
    <source>
        <dbReference type="SAM" id="Phobius"/>
    </source>
</evidence>
<gene>
    <name evidence="9" type="ORF">SAMN05444972_1022</name>
</gene>
<dbReference type="InterPro" id="IPR051311">
    <property type="entry name" value="DedA_domain"/>
</dbReference>
<evidence type="ECO:0000256" key="5">
    <source>
        <dbReference type="ARBA" id="ARBA00022989"/>
    </source>
</evidence>
<dbReference type="AlphaFoldDB" id="A0A1I6PLV3"/>
<accession>A0A1I6PLV3</accession>
<evidence type="ECO:0000256" key="4">
    <source>
        <dbReference type="ARBA" id="ARBA00022692"/>
    </source>
</evidence>
<evidence type="ECO:0000256" key="3">
    <source>
        <dbReference type="ARBA" id="ARBA00022475"/>
    </source>
</evidence>
<dbReference type="Proteomes" id="UP000198660">
    <property type="component" value="Unassembled WGS sequence"/>
</dbReference>
<dbReference type="InterPro" id="IPR032816">
    <property type="entry name" value="VTT_dom"/>
</dbReference>
<keyword evidence="3" id="KW-1003">Cell membrane</keyword>
<sequence>MEQWITSFIEQYGYLGIFVIMVLENIFPPIPSELVLPFGGFMTTHSDLTLTGVVVTSTSGSVIGAIILYGLGLLLDVTRLEKLVDRWGSVLRLQKKDIHRADAWFDRYGKWTVFFGRMIPLVRSMISIPAGMSNMNFSLFLFLTILGTALWNIMLVGTGAMLGKSWTKIVEYIAIYSEIVYIGLAIVCILSIIWYRTRRKQP</sequence>
<evidence type="ECO:0000313" key="9">
    <source>
        <dbReference type="EMBL" id="SFS41120.1"/>
    </source>
</evidence>
<dbReference type="Pfam" id="PF09335">
    <property type="entry name" value="VTT_dom"/>
    <property type="match status" value="1"/>
</dbReference>
<reference evidence="10" key="1">
    <citation type="submission" date="2016-10" db="EMBL/GenBank/DDBJ databases">
        <authorList>
            <person name="Varghese N."/>
            <person name="Submissions S."/>
        </authorList>
    </citation>
    <scope>NUCLEOTIDE SEQUENCE [LARGE SCALE GENOMIC DNA]</scope>
    <source>
        <strain evidence="10">DSM 45789</strain>
    </source>
</reference>
<protein>
    <submittedName>
        <fullName evidence="9">Membrane protein DedA, SNARE-associated domain</fullName>
    </submittedName>
</protein>
<feature type="transmembrane region" description="Helical" evidence="7">
    <location>
        <begin position="50"/>
        <end position="75"/>
    </location>
</feature>
<keyword evidence="4 7" id="KW-0812">Transmembrane</keyword>
<comment type="subcellular location">
    <subcellularLocation>
        <location evidence="1">Cell membrane</location>
        <topology evidence="1">Multi-pass membrane protein</topology>
    </subcellularLocation>
</comment>
<dbReference type="RefSeq" id="WP_091833493.1">
    <property type="nucleotide sequence ID" value="NZ_FPAA01000002.1"/>
</dbReference>
<keyword evidence="6 7" id="KW-0472">Membrane</keyword>
<comment type="similarity">
    <text evidence="2">Belongs to the DedA family.</text>
</comment>
<feature type="domain" description="VTT" evidence="8">
    <location>
        <begin position="30"/>
        <end position="160"/>
    </location>
</feature>
<keyword evidence="10" id="KW-1185">Reference proteome</keyword>
<evidence type="ECO:0000313" key="10">
    <source>
        <dbReference type="Proteomes" id="UP000198660"/>
    </source>
</evidence>
<proteinExistence type="inferred from homology"/>
<evidence type="ECO:0000256" key="6">
    <source>
        <dbReference type="ARBA" id="ARBA00023136"/>
    </source>
</evidence>
<dbReference type="GO" id="GO:0005886">
    <property type="term" value="C:plasma membrane"/>
    <property type="evidence" value="ECO:0007669"/>
    <property type="project" value="UniProtKB-SubCell"/>
</dbReference>
<dbReference type="PANTHER" id="PTHR42709:SF6">
    <property type="entry name" value="UNDECAPRENYL PHOSPHATE TRANSPORTER A"/>
    <property type="match status" value="1"/>
</dbReference>
<name>A0A1I6PLV3_9BACL</name>
<feature type="transmembrane region" description="Helical" evidence="7">
    <location>
        <begin position="173"/>
        <end position="195"/>
    </location>
</feature>
<evidence type="ECO:0000259" key="8">
    <source>
        <dbReference type="Pfam" id="PF09335"/>
    </source>
</evidence>